<feature type="transmembrane region" description="Helical" evidence="2">
    <location>
        <begin position="132"/>
        <end position="152"/>
    </location>
</feature>
<keyword evidence="2" id="KW-1133">Transmembrane helix</keyword>
<dbReference type="Proteomes" id="UP001595909">
    <property type="component" value="Unassembled WGS sequence"/>
</dbReference>
<dbReference type="RefSeq" id="WP_274188254.1">
    <property type="nucleotide sequence ID" value="NZ_JAQZAM010000004.1"/>
</dbReference>
<dbReference type="EMBL" id="JBHSIM010000020">
    <property type="protein sequence ID" value="MFC4832840.1"/>
    <property type="molecule type" value="Genomic_DNA"/>
</dbReference>
<keyword evidence="5" id="KW-1185">Reference proteome</keyword>
<keyword evidence="2" id="KW-0472">Membrane</keyword>
<keyword evidence="2" id="KW-0812">Transmembrane</keyword>
<keyword evidence="3" id="KW-0732">Signal</keyword>
<feature type="compositionally biased region" description="Low complexity" evidence="1">
    <location>
        <begin position="170"/>
        <end position="182"/>
    </location>
</feature>
<feature type="chain" id="PRO_5046635040" evidence="3">
    <location>
        <begin position="30"/>
        <end position="260"/>
    </location>
</feature>
<protein>
    <submittedName>
        <fullName evidence="4">Uncharacterized protein</fullName>
    </submittedName>
</protein>
<feature type="region of interest" description="Disordered" evidence="1">
    <location>
        <begin position="155"/>
        <end position="260"/>
    </location>
</feature>
<accession>A0ABV9RGL4</accession>
<evidence type="ECO:0000313" key="5">
    <source>
        <dbReference type="Proteomes" id="UP001595909"/>
    </source>
</evidence>
<name>A0ABV9RGL4_9PSEU</name>
<feature type="compositionally biased region" description="Basic and acidic residues" evidence="1">
    <location>
        <begin position="183"/>
        <end position="192"/>
    </location>
</feature>
<feature type="signal peptide" evidence="3">
    <location>
        <begin position="1"/>
        <end position="29"/>
    </location>
</feature>
<organism evidence="4 5">
    <name type="scientific">Actinomycetospora chibensis</name>
    <dbReference type="NCBI Taxonomy" id="663606"/>
    <lineage>
        <taxon>Bacteria</taxon>
        <taxon>Bacillati</taxon>
        <taxon>Actinomycetota</taxon>
        <taxon>Actinomycetes</taxon>
        <taxon>Pseudonocardiales</taxon>
        <taxon>Pseudonocardiaceae</taxon>
        <taxon>Actinomycetospora</taxon>
    </lineage>
</organism>
<reference evidence="5" key="1">
    <citation type="journal article" date="2019" name="Int. J. Syst. Evol. Microbiol.">
        <title>The Global Catalogue of Microorganisms (GCM) 10K type strain sequencing project: providing services to taxonomists for standard genome sequencing and annotation.</title>
        <authorList>
            <consortium name="The Broad Institute Genomics Platform"/>
            <consortium name="The Broad Institute Genome Sequencing Center for Infectious Disease"/>
            <person name="Wu L."/>
            <person name="Ma J."/>
        </authorList>
    </citation>
    <scope>NUCLEOTIDE SEQUENCE [LARGE SCALE GENOMIC DNA]</scope>
    <source>
        <strain evidence="5">CCUG 50347</strain>
    </source>
</reference>
<evidence type="ECO:0000256" key="3">
    <source>
        <dbReference type="SAM" id="SignalP"/>
    </source>
</evidence>
<gene>
    <name evidence="4" type="ORF">ACFPEL_10510</name>
</gene>
<evidence type="ECO:0000256" key="1">
    <source>
        <dbReference type="SAM" id="MobiDB-lite"/>
    </source>
</evidence>
<comment type="caution">
    <text evidence="4">The sequence shown here is derived from an EMBL/GenBank/DDBJ whole genome shotgun (WGS) entry which is preliminary data.</text>
</comment>
<evidence type="ECO:0000256" key="2">
    <source>
        <dbReference type="SAM" id="Phobius"/>
    </source>
</evidence>
<sequence>MLGVLLALALGAALALWLILAAHPVGARAEDGAAGVPDTPAAVETVGPAVVITSNSCIADDPRDVVAVDGPGGRRLMPLDGCGTPVGSKLTVRMAFVGAEPAADTPARVLGTGSAAALAATEPAESPLTGRLAILLTGVAGLGMAGLLVAVVRERSRRPAARPTAPPARPTRTTTTTAAPRPAVDRAVERGTVHRPASRPGRSATAGRPAALDAGRRVPAPRGGTSRRITASGEGRPRSRGTDRGTGGGSRRPAAGPHRR</sequence>
<proteinExistence type="predicted"/>
<evidence type="ECO:0000313" key="4">
    <source>
        <dbReference type="EMBL" id="MFC4832840.1"/>
    </source>
</evidence>